<accession>A0A0S4JR14</accession>
<feature type="compositionally biased region" description="Low complexity" evidence="1">
    <location>
        <begin position="491"/>
        <end position="509"/>
    </location>
</feature>
<dbReference type="AlphaFoldDB" id="A0A0S4JR14"/>
<feature type="region of interest" description="Disordered" evidence="1">
    <location>
        <begin position="486"/>
        <end position="518"/>
    </location>
</feature>
<feature type="region of interest" description="Disordered" evidence="1">
    <location>
        <begin position="1"/>
        <end position="22"/>
    </location>
</feature>
<name>A0A0S4JR14_BODSA</name>
<feature type="compositionally biased region" description="Basic and acidic residues" evidence="1">
    <location>
        <begin position="808"/>
        <end position="830"/>
    </location>
</feature>
<reference evidence="3" key="1">
    <citation type="submission" date="2015-09" db="EMBL/GenBank/DDBJ databases">
        <authorList>
            <consortium name="Pathogen Informatics"/>
        </authorList>
    </citation>
    <scope>NUCLEOTIDE SEQUENCE [LARGE SCALE GENOMIC DNA]</scope>
    <source>
        <strain evidence="3">Lake Konstanz</strain>
    </source>
</reference>
<evidence type="ECO:0000256" key="1">
    <source>
        <dbReference type="SAM" id="MobiDB-lite"/>
    </source>
</evidence>
<feature type="region of interest" description="Disordered" evidence="1">
    <location>
        <begin position="762"/>
        <end position="867"/>
    </location>
</feature>
<dbReference type="Proteomes" id="UP000051952">
    <property type="component" value="Unassembled WGS sequence"/>
</dbReference>
<dbReference type="EMBL" id="CYKH01002213">
    <property type="protein sequence ID" value="CUG93960.1"/>
    <property type="molecule type" value="Genomic_DNA"/>
</dbReference>
<gene>
    <name evidence="2" type="ORF">BSAL_45875</name>
</gene>
<evidence type="ECO:0000313" key="2">
    <source>
        <dbReference type="EMBL" id="CUG93960.1"/>
    </source>
</evidence>
<feature type="region of interest" description="Disordered" evidence="1">
    <location>
        <begin position="530"/>
        <end position="609"/>
    </location>
</feature>
<protein>
    <submittedName>
        <fullName evidence="2">Uncharacterized protein</fullName>
    </submittedName>
</protein>
<evidence type="ECO:0000313" key="3">
    <source>
        <dbReference type="Proteomes" id="UP000051952"/>
    </source>
</evidence>
<feature type="compositionally biased region" description="Polar residues" evidence="1">
    <location>
        <begin position="205"/>
        <end position="228"/>
    </location>
</feature>
<feature type="compositionally biased region" description="Polar residues" evidence="1">
    <location>
        <begin position="530"/>
        <end position="543"/>
    </location>
</feature>
<proteinExistence type="predicted"/>
<feature type="region of interest" description="Disordered" evidence="1">
    <location>
        <begin position="147"/>
        <end position="228"/>
    </location>
</feature>
<feature type="compositionally biased region" description="Polar residues" evidence="1">
    <location>
        <begin position="147"/>
        <end position="160"/>
    </location>
</feature>
<organism evidence="2 3">
    <name type="scientific">Bodo saltans</name>
    <name type="common">Flagellated protozoan</name>
    <dbReference type="NCBI Taxonomy" id="75058"/>
    <lineage>
        <taxon>Eukaryota</taxon>
        <taxon>Discoba</taxon>
        <taxon>Euglenozoa</taxon>
        <taxon>Kinetoplastea</taxon>
        <taxon>Metakinetoplastina</taxon>
        <taxon>Eubodonida</taxon>
        <taxon>Bodonidae</taxon>
        <taxon>Bodo</taxon>
    </lineage>
</organism>
<feature type="region of interest" description="Disordered" evidence="1">
    <location>
        <begin position="698"/>
        <end position="722"/>
    </location>
</feature>
<sequence>MRITPPSAIEHAQQPAQPEQRSRVWEMRMRRVMDAVNYLQGTLPLGSVELEEQTFVSHVVKIGESGVVACAAGDLDSIVRITTIDGVEVGLLALGRTEEDAEDAILSQKRNQQTVRTHIEGQMLKKHNVDSPNYEGGDDYIVSASTSLRSPTMSRGSASPMTFVRSPRARINSGVVSPRRADQPGALITQRHSPGLRPPDEGFATSANSTQQSPSKQNASSQPPQGSAAINLSTAPYLWDSVFSAREWRPAMEVYTSAFQKEFVADFLVEQPAAVSAMDNATTTTANAASVGHRRNFIPPALQLTMAAQDDGVADQTLRIPELAIDFSRVQRHHNNEEEEGWVRHVDTSVSGSQYDDIKLHKELKKVERKLRKLEYRKKHEVSALEDAIPHDVRRLANMEHDEEVKSLMRTKATLESEINELHHIVSFHLGDSVAETAQHYSRTNRNNSDDVVDQHEEGAGALDLLEGSVFGRQPTTVQQDMQENPFSIGTFSPRFSSQPPTTTPTAASGGNGDAAGRSRDMFASSLVLSGSQLTSPSESQSVRHAHVNEAPKSLEGLAKRRQTMRGKEMTSHLPVTGHGGSGGGVANKKPATNRAGEHQQPHSQPLRAHHTEISHLANRLTREAPKNEKPTLRQLSPLDKVVSPQYEGISMERLAEQQLGEEGEFIGGGTLDLDDDISPLGRHRSVNSVRSAHSASESLVSYSQPQTAPAPPPPLPTSSLVSDALTPITATLFKNTGYRATSPGSFRTKADDVEALLRNVRTRKGYVPASQPTTQSGPRPPVPPEHSRGPIRGKVHKTGELSTRGVLVKEENDASLRREKFKQEQARERLRLRKPHKTDDENNEEGGSGDEGSYQRRRQRSPESVERVRALCFPPIVPHFQPLQRHNGTGRTMQPVPREIAGMLQVQTVRRPLSPVNVRPVAPLTATPHSAR</sequence>
<dbReference type="VEuPathDB" id="TriTrypDB:BSAL_45875"/>
<keyword evidence="3" id="KW-1185">Reference proteome</keyword>